<keyword evidence="3" id="KW-1185">Reference proteome</keyword>
<name>A0ABS0XPQ7_9SPHN</name>
<accession>A0ABS0XPQ7</accession>
<organism evidence="2 3">
    <name type="scientific">Sphingomonas mollis</name>
    <dbReference type="NCBI Taxonomy" id="2795726"/>
    <lineage>
        <taxon>Bacteria</taxon>
        <taxon>Pseudomonadati</taxon>
        <taxon>Pseudomonadota</taxon>
        <taxon>Alphaproteobacteria</taxon>
        <taxon>Sphingomonadales</taxon>
        <taxon>Sphingomonadaceae</taxon>
        <taxon>Sphingomonas</taxon>
    </lineage>
</organism>
<dbReference type="InterPro" id="IPR004843">
    <property type="entry name" value="Calcineurin-like_PHP"/>
</dbReference>
<gene>
    <name evidence="2" type="ORF">JAO74_09505</name>
</gene>
<comment type="caution">
    <text evidence="2">The sequence shown here is derived from an EMBL/GenBank/DDBJ whole genome shotgun (WGS) entry which is preliminary data.</text>
</comment>
<proteinExistence type="predicted"/>
<dbReference type="InterPro" id="IPR050126">
    <property type="entry name" value="Ap4A_hydrolase"/>
</dbReference>
<reference evidence="3" key="1">
    <citation type="submission" date="2020-12" db="EMBL/GenBank/DDBJ databases">
        <title>Hymenobacter sp.</title>
        <authorList>
            <person name="Kim M.K."/>
        </authorList>
    </citation>
    <scope>NUCLEOTIDE SEQUENCE [LARGE SCALE GENOMIC DNA]</scope>
    <source>
        <strain evidence="3">BT553</strain>
    </source>
</reference>
<evidence type="ECO:0000259" key="1">
    <source>
        <dbReference type="Pfam" id="PF00149"/>
    </source>
</evidence>
<dbReference type="SUPFAM" id="SSF56300">
    <property type="entry name" value="Metallo-dependent phosphatases"/>
    <property type="match status" value="1"/>
</dbReference>
<evidence type="ECO:0000313" key="2">
    <source>
        <dbReference type="EMBL" id="MBJ6122026.1"/>
    </source>
</evidence>
<dbReference type="InterPro" id="IPR029052">
    <property type="entry name" value="Metallo-depent_PP-like"/>
</dbReference>
<dbReference type="PANTHER" id="PTHR42850:SF4">
    <property type="entry name" value="ZINC-DEPENDENT ENDOPOLYPHOSPHATASE"/>
    <property type="match status" value="1"/>
</dbReference>
<protein>
    <submittedName>
        <fullName evidence="2">Serine/threonine protein phosphatase</fullName>
    </submittedName>
</protein>
<dbReference type="CDD" id="cd00144">
    <property type="entry name" value="MPP_PPP_family"/>
    <property type="match status" value="1"/>
</dbReference>
<sequence length="258" mass="28343">MLRKLFVRGARKGAASSAVPPGQRVYAIGDIHGCLIQLEQLLAMIAADEAARGEADTVLIFVGDIVDRGPDSAGVIERLMRLATERPETRFLCGNHEEILLRTLDGEDKSLRMFCRVGGRETAISYGIDDETYNGLGFAELQELLVRTVPAGHRAFLEGFEDLISIGDYTFVHAGVRPDLPLAEQSRSDLRWMREPFISSRKPLEQMIVHGHTITNDVEQTPARIGIDTGAYVTGVLSAIGLEGTDRWVLQTPRTAEG</sequence>
<dbReference type="Gene3D" id="3.60.21.10">
    <property type="match status" value="1"/>
</dbReference>
<dbReference type="Proteomes" id="UP000640426">
    <property type="component" value="Unassembled WGS sequence"/>
</dbReference>
<dbReference type="EMBL" id="JAELXS010000004">
    <property type="protein sequence ID" value="MBJ6122026.1"/>
    <property type="molecule type" value="Genomic_DNA"/>
</dbReference>
<dbReference type="RefSeq" id="WP_199037321.1">
    <property type="nucleotide sequence ID" value="NZ_JAELXS010000004.1"/>
</dbReference>
<dbReference type="PANTHER" id="PTHR42850">
    <property type="entry name" value="METALLOPHOSPHOESTERASE"/>
    <property type="match status" value="1"/>
</dbReference>
<dbReference type="Pfam" id="PF00149">
    <property type="entry name" value="Metallophos"/>
    <property type="match status" value="1"/>
</dbReference>
<feature type="domain" description="Calcineurin-like phosphoesterase" evidence="1">
    <location>
        <begin position="24"/>
        <end position="216"/>
    </location>
</feature>
<evidence type="ECO:0000313" key="3">
    <source>
        <dbReference type="Proteomes" id="UP000640426"/>
    </source>
</evidence>